<protein>
    <submittedName>
        <fullName evidence="2">Aminopyrimidine aminohydrolase</fullName>
    </submittedName>
</protein>
<dbReference type="EMBL" id="BSNL01000001">
    <property type="protein sequence ID" value="GLQ27781.1"/>
    <property type="molecule type" value="Genomic_DNA"/>
</dbReference>
<feature type="domain" description="Thiaminase-2/PQQC" evidence="1">
    <location>
        <begin position="21"/>
        <end position="225"/>
    </location>
</feature>
<dbReference type="PANTHER" id="PTHR43198:SF2">
    <property type="entry name" value="SI:CH1073-67J19.1-RELATED"/>
    <property type="match status" value="1"/>
</dbReference>
<accession>A0ABQ5VL65</accession>
<dbReference type="InterPro" id="IPR016084">
    <property type="entry name" value="Haem_Oase-like_multi-hlx"/>
</dbReference>
<dbReference type="SUPFAM" id="SSF48613">
    <property type="entry name" value="Heme oxygenase-like"/>
    <property type="match status" value="1"/>
</dbReference>
<reference evidence="2" key="1">
    <citation type="journal article" date="2014" name="Int. J. Syst. Evol. Microbiol.">
        <title>Complete genome of a new Firmicutes species belonging to the dominant human colonic microbiota ('Ruminococcus bicirculans') reveals two chromosomes and a selective capacity to utilize plant glucans.</title>
        <authorList>
            <consortium name="NISC Comparative Sequencing Program"/>
            <person name="Wegmann U."/>
            <person name="Louis P."/>
            <person name="Goesmann A."/>
            <person name="Henrissat B."/>
            <person name="Duncan S.H."/>
            <person name="Flint H.J."/>
        </authorList>
    </citation>
    <scope>NUCLEOTIDE SEQUENCE</scope>
    <source>
        <strain evidence="2">NBRC 109915</strain>
    </source>
</reference>
<dbReference type="PANTHER" id="PTHR43198">
    <property type="entry name" value="BIFUNCTIONAL TH2 PROTEIN"/>
    <property type="match status" value="1"/>
</dbReference>
<organism evidence="2 3">
    <name type="scientific">Sulfitobacter pacificus</name>
    <dbReference type="NCBI Taxonomy" id="1499314"/>
    <lineage>
        <taxon>Bacteria</taxon>
        <taxon>Pseudomonadati</taxon>
        <taxon>Pseudomonadota</taxon>
        <taxon>Alphaproteobacteria</taxon>
        <taxon>Rhodobacterales</taxon>
        <taxon>Roseobacteraceae</taxon>
        <taxon>Sulfitobacter</taxon>
    </lineage>
</organism>
<gene>
    <name evidence="2" type="ORF">GCM10007927_25840</name>
</gene>
<evidence type="ECO:0000313" key="2">
    <source>
        <dbReference type="EMBL" id="GLQ27781.1"/>
    </source>
</evidence>
<sequence>MMTPDYGKTFALWREGAAAPWRDYTHHPFVEGLKDGSLPRAAFLHYLVQDYVFLVHFSRAWSMAVIKSETLEEMRISAGTVNALVNHEMSLHVKTCAAQGIDEAALFAAPEAVENLAYTRYVMDAGLQGDFLDLMAALAPCVLGYGEIGRRLASSKAEETPYAEWISAYADPEYQQVCTNVGRMIDKAVERRIGDLAHAPRADALQTRFTMATKLEVGFWQMGLDGA</sequence>
<dbReference type="Proteomes" id="UP001161388">
    <property type="component" value="Unassembled WGS sequence"/>
</dbReference>
<reference evidence="2" key="2">
    <citation type="submission" date="2023-01" db="EMBL/GenBank/DDBJ databases">
        <title>Draft genome sequence of Sulfitobacter pacificus strain NBRC 109915.</title>
        <authorList>
            <person name="Sun Q."/>
            <person name="Mori K."/>
        </authorList>
    </citation>
    <scope>NUCLEOTIDE SEQUENCE</scope>
    <source>
        <strain evidence="2">NBRC 109915</strain>
    </source>
</reference>
<dbReference type="RefSeq" id="WP_386258269.1">
    <property type="nucleotide sequence ID" value="NZ_BSNL01000001.1"/>
</dbReference>
<keyword evidence="3" id="KW-1185">Reference proteome</keyword>
<dbReference type="Gene3D" id="1.20.910.10">
    <property type="entry name" value="Heme oxygenase-like"/>
    <property type="match status" value="1"/>
</dbReference>
<dbReference type="Pfam" id="PF03070">
    <property type="entry name" value="TENA_THI-4"/>
    <property type="match status" value="1"/>
</dbReference>
<evidence type="ECO:0000259" key="1">
    <source>
        <dbReference type="Pfam" id="PF03070"/>
    </source>
</evidence>
<evidence type="ECO:0000313" key="3">
    <source>
        <dbReference type="Proteomes" id="UP001161388"/>
    </source>
</evidence>
<dbReference type="InterPro" id="IPR004305">
    <property type="entry name" value="Thiaminase-2/PQQC"/>
</dbReference>
<dbReference type="CDD" id="cd19367">
    <property type="entry name" value="TenA_C_ScTHI20-like"/>
    <property type="match status" value="1"/>
</dbReference>
<proteinExistence type="predicted"/>
<comment type="caution">
    <text evidence="2">The sequence shown here is derived from an EMBL/GenBank/DDBJ whole genome shotgun (WGS) entry which is preliminary data.</text>
</comment>
<name>A0ABQ5VL65_9RHOB</name>
<dbReference type="InterPro" id="IPR050967">
    <property type="entry name" value="Thiamine_Salvage_TenA"/>
</dbReference>